<evidence type="ECO:0000259" key="5">
    <source>
        <dbReference type="Pfam" id="PF07687"/>
    </source>
</evidence>
<feature type="binding site" evidence="3">
    <location>
        <position position="413"/>
    </location>
    <ligand>
        <name>Mn(2+)</name>
        <dbReference type="ChEBI" id="CHEBI:29035"/>
        <label>2</label>
    </ligand>
</feature>
<dbReference type="Proteomes" id="UP000321523">
    <property type="component" value="Unassembled WGS sequence"/>
</dbReference>
<keyword evidence="4" id="KW-0732">Signal</keyword>
<evidence type="ECO:0000256" key="2">
    <source>
        <dbReference type="ARBA" id="ARBA00022801"/>
    </source>
</evidence>
<keyword evidence="3" id="KW-0479">Metal-binding</keyword>
<dbReference type="InterPro" id="IPR011650">
    <property type="entry name" value="Peptidase_M20_dimer"/>
</dbReference>
<dbReference type="PANTHER" id="PTHR11014:SF63">
    <property type="entry name" value="METALLOPEPTIDASE, PUTATIVE (AFU_ORTHOLOGUE AFUA_6G09600)-RELATED"/>
    <property type="match status" value="1"/>
</dbReference>
<dbReference type="EMBL" id="BJYZ01000018">
    <property type="protein sequence ID" value="GEO39825.1"/>
    <property type="molecule type" value="Genomic_DNA"/>
</dbReference>
<organism evidence="6 7">
    <name type="scientific">Skermanella aerolata</name>
    <dbReference type="NCBI Taxonomy" id="393310"/>
    <lineage>
        <taxon>Bacteria</taxon>
        <taxon>Pseudomonadati</taxon>
        <taxon>Pseudomonadota</taxon>
        <taxon>Alphaproteobacteria</taxon>
        <taxon>Rhodospirillales</taxon>
        <taxon>Azospirillaceae</taxon>
        <taxon>Skermanella</taxon>
    </lineage>
</organism>
<feature type="binding site" evidence="3">
    <location>
        <position position="177"/>
    </location>
    <ligand>
        <name>Mn(2+)</name>
        <dbReference type="ChEBI" id="CHEBI:29035"/>
        <label>2</label>
    </ligand>
</feature>
<feature type="binding site" evidence="3">
    <location>
        <position position="141"/>
    </location>
    <ligand>
        <name>Mn(2+)</name>
        <dbReference type="ChEBI" id="CHEBI:29035"/>
        <label>2</label>
    </ligand>
</feature>
<dbReference type="Gene3D" id="3.40.630.10">
    <property type="entry name" value="Zn peptidases"/>
    <property type="match status" value="1"/>
</dbReference>
<protein>
    <submittedName>
        <fullName evidence="6">N-acyl-L-amino acid amidohydrolase</fullName>
    </submittedName>
</protein>
<dbReference type="Pfam" id="PF07687">
    <property type="entry name" value="M20_dimer"/>
    <property type="match status" value="1"/>
</dbReference>
<evidence type="ECO:0000256" key="4">
    <source>
        <dbReference type="SAM" id="SignalP"/>
    </source>
</evidence>
<name>A0A512DTN7_9PROT</name>
<dbReference type="AlphaFoldDB" id="A0A512DTN7"/>
<evidence type="ECO:0000256" key="1">
    <source>
        <dbReference type="ARBA" id="ARBA00006153"/>
    </source>
</evidence>
<feature type="signal peptide" evidence="4">
    <location>
        <begin position="1"/>
        <end position="19"/>
    </location>
</feature>
<feature type="binding site" evidence="3">
    <location>
        <position position="213"/>
    </location>
    <ligand>
        <name>Mn(2+)</name>
        <dbReference type="ChEBI" id="CHEBI:29035"/>
        <label>2</label>
    </ligand>
</feature>
<keyword evidence="3" id="KW-0464">Manganese</keyword>
<dbReference type="SUPFAM" id="SSF53187">
    <property type="entry name" value="Zn-dependent exopeptidases"/>
    <property type="match status" value="1"/>
</dbReference>
<comment type="cofactor">
    <cofactor evidence="3">
        <name>Mn(2+)</name>
        <dbReference type="ChEBI" id="CHEBI:29035"/>
    </cofactor>
    <text evidence="3">The Mn(2+) ion enhances activity.</text>
</comment>
<accession>A0A512DTN7</accession>
<keyword evidence="2 6" id="KW-0378">Hydrolase</keyword>
<feature type="binding site" evidence="3">
    <location>
        <position position="143"/>
    </location>
    <ligand>
        <name>Mn(2+)</name>
        <dbReference type="ChEBI" id="CHEBI:29035"/>
        <label>2</label>
    </ligand>
</feature>
<dbReference type="InterPro" id="IPR036264">
    <property type="entry name" value="Bact_exopeptidase_dim_dom"/>
</dbReference>
<feature type="chain" id="PRO_5021913249" evidence="4">
    <location>
        <begin position="20"/>
        <end position="445"/>
    </location>
</feature>
<evidence type="ECO:0000256" key="3">
    <source>
        <dbReference type="PIRSR" id="PIRSR005962-1"/>
    </source>
</evidence>
<dbReference type="Gene3D" id="3.30.70.360">
    <property type="match status" value="1"/>
</dbReference>
<dbReference type="RefSeq" id="WP_044430394.1">
    <property type="nucleotide sequence ID" value="NZ_BJYZ01000018.1"/>
</dbReference>
<dbReference type="PANTHER" id="PTHR11014">
    <property type="entry name" value="PEPTIDASE M20 FAMILY MEMBER"/>
    <property type="match status" value="1"/>
</dbReference>
<evidence type="ECO:0000313" key="7">
    <source>
        <dbReference type="Proteomes" id="UP000321523"/>
    </source>
</evidence>
<dbReference type="OrthoDB" id="9777385at2"/>
<keyword evidence="7" id="KW-1185">Reference proteome</keyword>
<sequence length="445" mass="46717">MRCSRYVSTLILAATVSIASPHDGKADVPALEAAVREKTASIEGKLIAWRRDIHQHPELGDQETRTAGIVADHLRSLRLEVRTGVARTGVVAVLKGAKPGPTVALRADMDALPVKEPKGLPFASEAKSKHLGKEVDVMHACGHDAHTAMLMAVAEVLTSLKDQLPGTVQFIFQPAEEGSSVYPSSSGESSGAALMVKEGVFAETKPDAVFGLHVMLGKSGEIAYRAGATLASSDGLEIKVSGKQGHGGMPWQTIDPITASAQIVNGLQTIVSRRVDLTASPAVVTIGTINGGTRANIVPETVEMTGTIRTYDEAIRGQIHRDIANVAGKIAESAGATAKVSISPGYDTTVNDEDLTERMLPVLERAADGRVRRSLPVGASEDFSVFAQQAPGLFLFLGVTPEGQDPAKAAPNHNPNFFVDEAALVVGARTMASLAVNYLAAQSGK</sequence>
<proteinExistence type="inferred from homology"/>
<dbReference type="NCBIfam" id="TIGR01891">
    <property type="entry name" value="amidohydrolases"/>
    <property type="match status" value="1"/>
</dbReference>
<dbReference type="SUPFAM" id="SSF55031">
    <property type="entry name" value="Bacterial exopeptidase dimerisation domain"/>
    <property type="match status" value="1"/>
</dbReference>
<reference evidence="6 7" key="1">
    <citation type="submission" date="2019-07" db="EMBL/GenBank/DDBJ databases">
        <title>Whole genome shotgun sequence of Skermanella aerolata NBRC 106429.</title>
        <authorList>
            <person name="Hosoyama A."/>
            <person name="Uohara A."/>
            <person name="Ohji S."/>
            <person name="Ichikawa N."/>
        </authorList>
    </citation>
    <scope>NUCLEOTIDE SEQUENCE [LARGE SCALE GENOMIC DNA]</scope>
    <source>
        <strain evidence="6 7">NBRC 106429</strain>
    </source>
</reference>
<dbReference type="GO" id="GO:0016787">
    <property type="term" value="F:hydrolase activity"/>
    <property type="evidence" value="ECO:0007669"/>
    <property type="project" value="UniProtKB-KW"/>
</dbReference>
<dbReference type="PIRSF" id="PIRSF005962">
    <property type="entry name" value="Pept_M20D_amidohydro"/>
    <property type="match status" value="1"/>
</dbReference>
<comment type="similarity">
    <text evidence="1">Belongs to the peptidase M20 family.</text>
</comment>
<comment type="caution">
    <text evidence="6">The sequence shown here is derived from an EMBL/GenBank/DDBJ whole genome shotgun (WGS) entry which is preliminary data.</text>
</comment>
<dbReference type="InterPro" id="IPR002933">
    <property type="entry name" value="Peptidase_M20"/>
</dbReference>
<dbReference type="Pfam" id="PF01546">
    <property type="entry name" value="Peptidase_M20"/>
    <property type="match status" value="1"/>
</dbReference>
<dbReference type="GO" id="GO:0046872">
    <property type="term" value="F:metal ion binding"/>
    <property type="evidence" value="ECO:0007669"/>
    <property type="project" value="UniProtKB-KW"/>
</dbReference>
<dbReference type="FunFam" id="3.30.70.360:FF:000014">
    <property type="entry name" value="N-acyl-L-amino acid amidohydrolase"/>
    <property type="match status" value="1"/>
</dbReference>
<feature type="domain" description="Peptidase M20 dimerisation" evidence="5">
    <location>
        <begin position="234"/>
        <end position="332"/>
    </location>
</feature>
<dbReference type="InterPro" id="IPR017439">
    <property type="entry name" value="Amidohydrolase"/>
</dbReference>
<evidence type="ECO:0000313" key="6">
    <source>
        <dbReference type="EMBL" id="GEO39825.1"/>
    </source>
</evidence>
<gene>
    <name evidence="6" type="primary">amaA</name>
    <name evidence="6" type="ORF">SAE02_39730</name>
</gene>